<name>A0ABR3D206_NEUIN</name>
<comment type="caution">
    <text evidence="1">The sequence shown here is derived from an EMBL/GenBank/DDBJ whole genome shotgun (WGS) entry which is preliminary data.</text>
</comment>
<keyword evidence="2" id="KW-1185">Reference proteome</keyword>
<protein>
    <submittedName>
        <fullName evidence="1">Uncharacterized protein</fullName>
    </submittedName>
</protein>
<dbReference type="EMBL" id="JAVLET010000012">
    <property type="protein sequence ID" value="KAL0466740.1"/>
    <property type="molecule type" value="Genomic_DNA"/>
</dbReference>
<sequence length="89" mass="10053">MLGRHRDYPRPRRCPWPNSVSNVPVAMTASTRNLPGPAKKRRPNRLKDINIEKGWFECGAHLKQGAFETTPLKICRSCLTIMCAFDSGV</sequence>
<evidence type="ECO:0000313" key="1">
    <source>
        <dbReference type="EMBL" id="KAL0466740.1"/>
    </source>
</evidence>
<dbReference type="Proteomes" id="UP001451303">
    <property type="component" value="Unassembled WGS sequence"/>
</dbReference>
<gene>
    <name evidence="1" type="ORF">QR685DRAFT_600564</name>
</gene>
<organism evidence="1 2">
    <name type="scientific">Neurospora intermedia</name>
    <dbReference type="NCBI Taxonomy" id="5142"/>
    <lineage>
        <taxon>Eukaryota</taxon>
        <taxon>Fungi</taxon>
        <taxon>Dikarya</taxon>
        <taxon>Ascomycota</taxon>
        <taxon>Pezizomycotina</taxon>
        <taxon>Sordariomycetes</taxon>
        <taxon>Sordariomycetidae</taxon>
        <taxon>Sordariales</taxon>
        <taxon>Sordariaceae</taxon>
        <taxon>Neurospora</taxon>
    </lineage>
</organism>
<accession>A0ABR3D206</accession>
<evidence type="ECO:0000313" key="2">
    <source>
        <dbReference type="Proteomes" id="UP001451303"/>
    </source>
</evidence>
<reference evidence="1 2" key="1">
    <citation type="submission" date="2023-09" db="EMBL/GenBank/DDBJ databases">
        <title>Multi-omics analysis of a traditional fermented food reveals byproduct-associated fungal strains for waste-to-food upcycling.</title>
        <authorList>
            <consortium name="Lawrence Berkeley National Laboratory"/>
            <person name="Rekdal V.M."/>
            <person name="Villalobos-Escobedo J.M."/>
            <person name="Rodriguez-Valeron N."/>
            <person name="Garcia M.O."/>
            <person name="Vasquez D.P."/>
            <person name="Damayanti I."/>
            <person name="Sorensen P.M."/>
            <person name="Baidoo E.E."/>
            <person name="De Carvalho A.C."/>
            <person name="Riley R."/>
            <person name="Lipzen A."/>
            <person name="He G."/>
            <person name="Yan M."/>
            <person name="Haridas S."/>
            <person name="Daum C."/>
            <person name="Yoshinaga Y."/>
            <person name="Ng V."/>
            <person name="Grigoriev I.V."/>
            <person name="Munk R."/>
            <person name="Nuraida L."/>
            <person name="Wijaya C.H."/>
            <person name="Morales P.-C."/>
            <person name="Keasling J.D."/>
        </authorList>
    </citation>
    <scope>NUCLEOTIDE SEQUENCE [LARGE SCALE GENOMIC DNA]</scope>
    <source>
        <strain evidence="1 2">FGSC 2613</strain>
    </source>
</reference>
<proteinExistence type="predicted"/>